<comment type="subcellular location">
    <subcellularLocation>
        <location evidence="1">Secreted</location>
    </subcellularLocation>
</comment>
<dbReference type="EMBL" id="JABFUD020000004">
    <property type="protein sequence ID" value="KAI5080759.1"/>
    <property type="molecule type" value="Genomic_DNA"/>
</dbReference>
<evidence type="ECO:0000256" key="6">
    <source>
        <dbReference type="SAM" id="MobiDB-lite"/>
    </source>
</evidence>
<evidence type="ECO:0008006" key="9">
    <source>
        <dbReference type="Google" id="ProtNLM"/>
    </source>
</evidence>
<dbReference type="GO" id="GO:0005576">
    <property type="term" value="C:extracellular region"/>
    <property type="evidence" value="ECO:0007669"/>
    <property type="project" value="UniProtKB-SubCell"/>
</dbReference>
<dbReference type="Pfam" id="PF17181">
    <property type="entry name" value="EPF"/>
    <property type="match status" value="1"/>
</dbReference>
<keyword evidence="4" id="KW-0732">Signal</keyword>
<feature type="region of interest" description="Disordered" evidence="6">
    <location>
        <begin position="1"/>
        <end position="21"/>
    </location>
</feature>
<evidence type="ECO:0000313" key="7">
    <source>
        <dbReference type="EMBL" id="KAI5080759.1"/>
    </source>
</evidence>
<evidence type="ECO:0000256" key="4">
    <source>
        <dbReference type="ARBA" id="ARBA00022729"/>
    </source>
</evidence>
<dbReference type="PANTHER" id="PTHR33109:SF3">
    <property type="entry name" value="EPIDERMAL PATTERNING FACTOR-LIKE PROTEIN"/>
    <property type="match status" value="1"/>
</dbReference>
<evidence type="ECO:0000256" key="3">
    <source>
        <dbReference type="ARBA" id="ARBA00022525"/>
    </source>
</evidence>
<evidence type="ECO:0000256" key="5">
    <source>
        <dbReference type="ARBA" id="ARBA00023157"/>
    </source>
</evidence>
<name>A0A9D4V6M9_ADICA</name>
<reference evidence="7" key="1">
    <citation type="submission" date="2021-01" db="EMBL/GenBank/DDBJ databases">
        <title>Adiantum capillus-veneris genome.</title>
        <authorList>
            <person name="Fang Y."/>
            <person name="Liao Q."/>
        </authorList>
    </citation>
    <scope>NUCLEOTIDE SEQUENCE</scope>
    <source>
        <strain evidence="7">H3</strain>
        <tissue evidence="7">Leaf</tissue>
    </source>
</reference>
<gene>
    <name evidence="7" type="ORF">GOP47_0003942</name>
</gene>
<sequence length="173" mass="19487">MALITSRPTQGRAPTGPGRLIDSFYSQDVAGSSAAGQIKSQVNEKLEEKNLRMQPSMWREDHEYPEAKRRGTSMYKLIESGNVSIHRTKKQLAQIEKRMGSRPPLCSNKCNACNPCEAVQVPTPLLRPSRRRPGPRKQISTASIDPRTFIHVDYSNYQPEGWKCKCGSLIYNP</sequence>
<dbReference type="AlphaFoldDB" id="A0A9D4V6M9"/>
<evidence type="ECO:0000256" key="2">
    <source>
        <dbReference type="ARBA" id="ARBA00008127"/>
    </source>
</evidence>
<keyword evidence="3" id="KW-0964">Secreted</keyword>
<dbReference type="InterPro" id="IPR039455">
    <property type="entry name" value="EPFL"/>
</dbReference>
<dbReference type="Proteomes" id="UP000886520">
    <property type="component" value="Chromosome 4"/>
</dbReference>
<dbReference type="PANTHER" id="PTHR33109">
    <property type="entry name" value="EPIDERMAL PATTERNING FACTOR-LIKE PROTEIN 4"/>
    <property type="match status" value="1"/>
</dbReference>
<keyword evidence="5" id="KW-1015">Disulfide bond</keyword>
<accession>A0A9D4V6M9</accession>
<dbReference type="OrthoDB" id="1843021at2759"/>
<comment type="caution">
    <text evidence="7">The sequence shown here is derived from an EMBL/GenBank/DDBJ whole genome shotgun (WGS) entry which is preliminary data.</text>
</comment>
<proteinExistence type="inferred from homology"/>
<protein>
    <recommendedName>
        <fullName evidence="9">Epidermal patterning factor-like protein</fullName>
    </recommendedName>
</protein>
<keyword evidence="8" id="KW-1185">Reference proteome</keyword>
<evidence type="ECO:0000256" key="1">
    <source>
        <dbReference type="ARBA" id="ARBA00004613"/>
    </source>
</evidence>
<dbReference type="GO" id="GO:0010052">
    <property type="term" value="P:guard cell differentiation"/>
    <property type="evidence" value="ECO:0007669"/>
    <property type="project" value="TreeGrafter"/>
</dbReference>
<comment type="similarity">
    <text evidence="2">Belongs to the plant cysteine rich small secretory peptide family. Epidermal patterning factor subfamily.</text>
</comment>
<evidence type="ECO:0000313" key="8">
    <source>
        <dbReference type="Proteomes" id="UP000886520"/>
    </source>
</evidence>
<organism evidence="7 8">
    <name type="scientific">Adiantum capillus-veneris</name>
    <name type="common">Maidenhair fern</name>
    <dbReference type="NCBI Taxonomy" id="13818"/>
    <lineage>
        <taxon>Eukaryota</taxon>
        <taxon>Viridiplantae</taxon>
        <taxon>Streptophyta</taxon>
        <taxon>Embryophyta</taxon>
        <taxon>Tracheophyta</taxon>
        <taxon>Polypodiopsida</taxon>
        <taxon>Polypodiidae</taxon>
        <taxon>Polypodiales</taxon>
        <taxon>Pteridineae</taxon>
        <taxon>Pteridaceae</taxon>
        <taxon>Vittarioideae</taxon>
        <taxon>Adiantum</taxon>
    </lineage>
</organism>